<dbReference type="GO" id="GO:0047631">
    <property type="term" value="F:ADP-ribose diphosphatase activity"/>
    <property type="evidence" value="ECO:0007669"/>
    <property type="project" value="UniProtKB-EC"/>
</dbReference>
<dbReference type="Proteomes" id="UP000734218">
    <property type="component" value="Unassembled WGS sequence"/>
</dbReference>
<dbReference type="PANTHER" id="PTHR11839">
    <property type="entry name" value="UDP/ADP-SUGAR PYROPHOSPHATASE"/>
    <property type="match status" value="1"/>
</dbReference>
<dbReference type="InterPro" id="IPR020084">
    <property type="entry name" value="NUDIX_hydrolase_CS"/>
</dbReference>
<sequence>MSETAPEEVRWAGRYIVAKTRGPWEYVGRQGGMTAAVILGVDPEGRAILVEQYRVPLGRRCVELPAGLVGDETAGESIEAAAARELEEETGWRAARIERLGEFAASPGMVSETFWLVRAHGLTRVGDGGGAAGEDIAVHHVALPDVPGFVEARRAAGCAIDVKMLLLLAGGWLGTNPA</sequence>
<accession>A0ABX0XN57</accession>
<dbReference type="InterPro" id="IPR015797">
    <property type="entry name" value="NUDIX_hydrolase-like_dom_sf"/>
</dbReference>
<dbReference type="RefSeq" id="WP_342449757.1">
    <property type="nucleotide sequence ID" value="NZ_JAATJE010000001.1"/>
</dbReference>
<keyword evidence="10" id="KW-1185">Reference proteome</keyword>
<evidence type="ECO:0000313" key="10">
    <source>
        <dbReference type="Proteomes" id="UP000734218"/>
    </source>
</evidence>
<dbReference type="SUPFAM" id="SSF55811">
    <property type="entry name" value="Nudix"/>
    <property type="match status" value="1"/>
</dbReference>
<gene>
    <name evidence="9" type="ORF">GGR88_001771</name>
</gene>
<dbReference type="EMBL" id="JAATJE010000001">
    <property type="protein sequence ID" value="NJC34297.1"/>
    <property type="molecule type" value="Genomic_DNA"/>
</dbReference>
<feature type="domain" description="Nudix hydrolase" evidence="8">
    <location>
        <begin position="31"/>
        <end position="164"/>
    </location>
</feature>
<name>A0ABX0XN57_9SPHN</name>
<dbReference type="InterPro" id="IPR000086">
    <property type="entry name" value="NUDIX_hydrolase_dom"/>
</dbReference>
<keyword evidence="5 9" id="KW-0378">Hydrolase</keyword>
<evidence type="ECO:0000256" key="2">
    <source>
        <dbReference type="ARBA" id="ARBA00001946"/>
    </source>
</evidence>
<comment type="similarity">
    <text evidence="3">Belongs to the Nudix hydrolase family. NudK subfamily.</text>
</comment>
<evidence type="ECO:0000259" key="8">
    <source>
        <dbReference type="PROSITE" id="PS51462"/>
    </source>
</evidence>
<reference evidence="9 10" key="1">
    <citation type="submission" date="2020-03" db="EMBL/GenBank/DDBJ databases">
        <title>Genomic Encyclopedia of Type Strains, Phase IV (KMG-IV): sequencing the most valuable type-strain genomes for metagenomic binning, comparative biology and taxonomic classification.</title>
        <authorList>
            <person name="Goeker M."/>
        </authorList>
    </citation>
    <scope>NUCLEOTIDE SEQUENCE [LARGE SCALE GENOMIC DNA]</scope>
    <source>
        <strain evidence="9 10">DSM 27651</strain>
    </source>
</reference>
<evidence type="ECO:0000256" key="6">
    <source>
        <dbReference type="ARBA" id="ARBA00032162"/>
    </source>
</evidence>
<evidence type="ECO:0000313" key="9">
    <source>
        <dbReference type="EMBL" id="NJC34297.1"/>
    </source>
</evidence>
<dbReference type="PROSITE" id="PS00893">
    <property type="entry name" value="NUDIX_BOX"/>
    <property type="match status" value="1"/>
</dbReference>
<evidence type="ECO:0000256" key="3">
    <source>
        <dbReference type="ARBA" id="ARBA00007275"/>
    </source>
</evidence>
<evidence type="ECO:0000256" key="1">
    <source>
        <dbReference type="ARBA" id="ARBA00000847"/>
    </source>
</evidence>
<comment type="caution">
    <text evidence="9">The sequence shown here is derived from an EMBL/GenBank/DDBJ whole genome shotgun (WGS) entry which is preliminary data.</text>
</comment>
<comment type="catalytic activity">
    <reaction evidence="1">
        <text>GDP-alpha-D-mannose + H2O = alpha-D-mannose 1-phosphate + GMP + 2 H(+)</text>
        <dbReference type="Rhea" id="RHEA:27978"/>
        <dbReference type="ChEBI" id="CHEBI:15377"/>
        <dbReference type="ChEBI" id="CHEBI:15378"/>
        <dbReference type="ChEBI" id="CHEBI:57527"/>
        <dbReference type="ChEBI" id="CHEBI:58115"/>
        <dbReference type="ChEBI" id="CHEBI:58409"/>
    </reaction>
</comment>
<dbReference type="PANTHER" id="PTHR11839:SF18">
    <property type="entry name" value="NUDIX HYDROLASE DOMAIN-CONTAINING PROTEIN"/>
    <property type="match status" value="1"/>
</dbReference>
<dbReference type="Gene3D" id="3.90.79.10">
    <property type="entry name" value="Nucleoside Triphosphate Pyrophosphohydrolase"/>
    <property type="match status" value="1"/>
</dbReference>
<evidence type="ECO:0000256" key="7">
    <source>
        <dbReference type="ARBA" id="ARBA00032272"/>
    </source>
</evidence>
<comment type="cofactor">
    <cofactor evidence="2">
        <name>Mg(2+)</name>
        <dbReference type="ChEBI" id="CHEBI:18420"/>
    </cofactor>
</comment>
<dbReference type="Pfam" id="PF00293">
    <property type="entry name" value="NUDIX"/>
    <property type="match status" value="1"/>
</dbReference>
<proteinExistence type="inferred from homology"/>
<dbReference type="CDD" id="cd03424">
    <property type="entry name" value="NUDIX_ADPRase_Nudt5_UGPPase_Nudt14"/>
    <property type="match status" value="1"/>
</dbReference>
<dbReference type="PROSITE" id="PS51462">
    <property type="entry name" value="NUDIX"/>
    <property type="match status" value="1"/>
</dbReference>
<evidence type="ECO:0000256" key="5">
    <source>
        <dbReference type="ARBA" id="ARBA00022801"/>
    </source>
</evidence>
<protein>
    <recommendedName>
        <fullName evidence="4">GDP-mannose pyrophosphatase</fullName>
    </recommendedName>
    <alternativeName>
        <fullName evidence="6">GDP-mannose hydrolase</fullName>
    </alternativeName>
    <alternativeName>
        <fullName evidence="7">GDPMK</fullName>
    </alternativeName>
</protein>
<evidence type="ECO:0000256" key="4">
    <source>
        <dbReference type="ARBA" id="ARBA00016377"/>
    </source>
</evidence>
<organism evidence="9 10">
    <name type="scientific">Sphingomonas jejuensis</name>
    <dbReference type="NCBI Taxonomy" id="904715"/>
    <lineage>
        <taxon>Bacteria</taxon>
        <taxon>Pseudomonadati</taxon>
        <taxon>Pseudomonadota</taxon>
        <taxon>Alphaproteobacteria</taxon>
        <taxon>Sphingomonadales</taxon>
        <taxon>Sphingomonadaceae</taxon>
        <taxon>Sphingomonas</taxon>
    </lineage>
</organism>